<dbReference type="InterPro" id="IPR007160">
    <property type="entry name" value="DUF362"/>
</dbReference>
<dbReference type="EMBL" id="MT142338">
    <property type="protein sequence ID" value="QJA78473.1"/>
    <property type="molecule type" value="Genomic_DNA"/>
</dbReference>
<dbReference type="AlphaFoldDB" id="A0A6M3K9I2"/>
<feature type="domain" description="DUF362" evidence="1">
    <location>
        <begin position="195"/>
        <end position="339"/>
    </location>
</feature>
<sequence>MDVAIVDTKNYDYETIVASLREVFRLLDMDEQNPFGELVKPGDKVFIKPNWVSHCYRKSCSEQHNVYTTITHPSLIRALAFFADKALQGKGLITIGDNPSIDANFPELMKIQRLEDLHTKLNTKVRILDLRPLVCNDLSYYGQKDKMEVRRGDPDGETLINLGKASMFYGLKPKHFRGVFNDRSECIDSHTGENHLYSFSNSVYNSDLLISVPKLKTHHKTGVTLNLKGLVGTIGVKNQLVHWKDGFPLIGGDAYPNFWSWFKDKFSKIKKRGAWSGNDTIWRMVVDLYIGIKQKQRKYFSVIDGVIGGEGDGPFCPKPRQSQVLIAGNNLLTTDIVATRLMGFWPEKIPYLNYFIKNGLVSLENITVISDFIGSSVTEEFFYVCDDRYLRYNPPSGWSNIVVGNML</sequence>
<evidence type="ECO:0000259" key="1">
    <source>
        <dbReference type="Pfam" id="PF04015"/>
    </source>
</evidence>
<name>A0A6M3K9I2_9ZZZZ</name>
<evidence type="ECO:0000313" key="2">
    <source>
        <dbReference type="EMBL" id="QJA78473.1"/>
    </source>
</evidence>
<dbReference type="Pfam" id="PF04015">
    <property type="entry name" value="DUF362"/>
    <property type="match status" value="1"/>
</dbReference>
<accession>A0A6M3K9I2</accession>
<organism evidence="2">
    <name type="scientific">viral metagenome</name>
    <dbReference type="NCBI Taxonomy" id="1070528"/>
    <lineage>
        <taxon>unclassified sequences</taxon>
        <taxon>metagenomes</taxon>
        <taxon>organismal metagenomes</taxon>
    </lineage>
</organism>
<reference evidence="2" key="1">
    <citation type="submission" date="2020-03" db="EMBL/GenBank/DDBJ databases">
        <title>The deep terrestrial virosphere.</title>
        <authorList>
            <person name="Holmfeldt K."/>
            <person name="Nilsson E."/>
            <person name="Simone D."/>
            <person name="Lopez-Fernandez M."/>
            <person name="Wu X."/>
            <person name="de Brujin I."/>
            <person name="Lundin D."/>
            <person name="Andersson A."/>
            <person name="Bertilsson S."/>
            <person name="Dopson M."/>
        </authorList>
    </citation>
    <scope>NUCLEOTIDE SEQUENCE</scope>
    <source>
        <strain evidence="2">MM415A01069</strain>
    </source>
</reference>
<proteinExistence type="predicted"/>
<protein>
    <recommendedName>
        <fullName evidence="1">DUF362 domain-containing protein</fullName>
    </recommendedName>
</protein>
<gene>
    <name evidence="2" type="ORF">MM415A01069_0007</name>
</gene>